<dbReference type="Pfam" id="PF09004">
    <property type="entry name" value="ALKBH8_N"/>
    <property type="match status" value="1"/>
</dbReference>
<gene>
    <name evidence="2" type="ORF">QTP70_012291</name>
</gene>
<keyword evidence="3" id="KW-1185">Reference proteome</keyword>
<evidence type="ECO:0000313" key="3">
    <source>
        <dbReference type="Proteomes" id="UP001274896"/>
    </source>
</evidence>
<dbReference type="AlphaFoldDB" id="A0AAE0R4J0"/>
<sequence>MVVDFRRNPPALPLLTIMDSTVATVESFRFLGSTISQDLKWERHLDSIVKKAQQRLFFLRQLRKYNLPQELLTQFYSTVIESVLCTSIIVWFGSATKSAFFGFWMLLKKKNLATSEVYNYTQLLRGCPGVPKLSHATVYRSTQSHF</sequence>
<dbReference type="GO" id="GO:0008168">
    <property type="term" value="F:methyltransferase activity"/>
    <property type="evidence" value="ECO:0007669"/>
    <property type="project" value="InterPro"/>
</dbReference>
<proteinExistence type="predicted"/>
<evidence type="ECO:0000259" key="1">
    <source>
        <dbReference type="Pfam" id="PF09004"/>
    </source>
</evidence>
<accession>A0AAE0R4J0</accession>
<name>A0AAE0R4J0_9TELE</name>
<dbReference type="Proteomes" id="UP001274896">
    <property type="component" value="Unassembled WGS sequence"/>
</dbReference>
<comment type="caution">
    <text evidence="2">The sequence shown here is derived from an EMBL/GenBank/DDBJ whole genome shotgun (WGS) entry which is preliminary data.</text>
</comment>
<dbReference type="GO" id="GO:0016706">
    <property type="term" value="F:2-oxoglutarate-dependent dioxygenase activity"/>
    <property type="evidence" value="ECO:0007669"/>
    <property type="project" value="InterPro"/>
</dbReference>
<evidence type="ECO:0000313" key="2">
    <source>
        <dbReference type="EMBL" id="KAK3543187.1"/>
    </source>
</evidence>
<protein>
    <recommendedName>
        <fullName evidence="1">Alkylated DNA repair protein AlkB homologue 8 N-terminal domain-containing protein</fullName>
    </recommendedName>
</protein>
<feature type="domain" description="Alkylated DNA repair protein AlkB homologue 8 N-terminal" evidence="1">
    <location>
        <begin position="41"/>
        <end position="82"/>
    </location>
</feature>
<reference evidence="2" key="1">
    <citation type="submission" date="2023-06" db="EMBL/GenBank/DDBJ databases">
        <title>Male Hemibagrus guttatus genome.</title>
        <authorList>
            <person name="Bian C."/>
        </authorList>
    </citation>
    <scope>NUCLEOTIDE SEQUENCE</scope>
    <source>
        <strain evidence="2">Male_cb2023</strain>
        <tissue evidence="2">Muscle</tissue>
    </source>
</reference>
<dbReference type="EMBL" id="JAUCMX010000006">
    <property type="protein sequence ID" value="KAK3543187.1"/>
    <property type="molecule type" value="Genomic_DNA"/>
</dbReference>
<dbReference type="InterPro" id="IPR015095">
    <property type="entry name" value="AlkB_hom8_N"/>
</dbReference>
<organism evidence="2 3">
    <name type="scientific">Hemibagrus guttatus</name>
    <dbReference type="NCBI Taxonomy" id="175788"/>
    <lineage>
        <taxon>Eukaryota</taxon>
        <taxon>Metazoa</taxon>
        <taxon>Chordata</taxon>
        <taxon>Craniata</taxon>
        <taxon>Vertebrata</taxon>
        <taxon>Euteleostomi</taxon>
        <taxon>Actinopterygii</taxon>
        <taxon>Neopterygii</taxon>
        <taxon>Teleostei</taxon>
        <taxon>Ostariophysi</taxon>
        <taxon>Siluriformes</taxon>
        <taxon>Bagridae</taxon>
        <taxon>Hemibagrus</taxon>
    </lineage>
</organism>